<dbReference type="GO" id="GO:0003735">
    <property type="term" value="F:structural constituent of ribosome"/>
    <property type="evidence" value="ECO:0007669"/>
    <property type="project" value="InterPro"/>
</dbReference>
<proteinExistence type="inferred from homology"/>
<gene>
    <name evidence="5" type="primary">rplX</name>
    <name evidence="8" type="ORF">CEG42_01605</name>
</gene>
<dbReference type="InterPro" id="IPR014722">
    <property type="entry name" value="Rib_uL2_dom2"/>
</dbReference>
<dbReference type="InterPro" id="IPR005825">
    <property type="entry name" value="Ribosomal_uL24_CS"/>
</dbReference>
<dbReference type="SMART" id="SM00739">
    <property type="entry name" value="KOW"/>
    <property type="match status" value="1"/>
</dbReference>
<feature type="domain" description="KOW" evidence="7">
    <location>
        <begin position="3"/>
        <end position="30"/>
    </location>
</feature>
<accession>A0AAC9T287</accession>
<dbReference type="InterPro" id="IPR005824">
    <property type="entry name" value="KOW"/>
</dbReference>
<evidence type="ECO:0000256" key="6">
    <source>
        <dbReference type="RuleBase" id="RU003477"/>
    </source>
</evidence>
<dbReference type="PANTHER" id="PTHR12903">
    <property type="entry name" value="MITOCHONDRIAL RIBOSOMAL PROTEIN L24"/>
    <property type="match status" value="1"/>
</dbReference>
<dbReference type="SUPFAM" id="SSF50104">
    <property type="entry name" value="Translation proteins SH3-like domain"/>
    <property type="match status" value="1"/>
</dbReference>
<comment type="subunit">
    <text evidence="5">Part of the 50S ribosomal subunit.</text>
</comment>
<keyword evidence="5" id="KW-0694">RNA-binding</keyword>
<evidence type="ECO:0000256" key="3">
    <source>
        <dbReference type="ARBA" id="ARBA00023274"/>
    </source>
</evidence>
<evidence type="ECO:0000256" key="1">
    <source>
        <dbReference type="ARBA" id="ARBA00010618"/>
    </source>
</evidence>
<dbReference type="InterPro" id="IPR003256">
    <property type="entry name" value="Ribosomal_uL24"/>
</dbReference>
<evidence type="ECO:0000256" key="5">
    <source>
        <dbReference type="HAMAP-Rule" id="MF_01326"/>
    </source>
</evidence>
<dbReference type="InterPro" id="IPR041988">
    <property type="entry name" value="Ribosomal_uL24_KOW"/>
</dbReference>
<dbReference type="Gene3D" id="2.30.30.30">
    <property type="match status" value="1"/>
</dbReference>
<evidence type="ECO:0000259" key="7">
    <source>
        <dbReference type="SMART" id="SM00739"/>
    </source>
</evidence>
<dbReference type="GO" id="GO:1990904">
    <property type="term" value="C:ribonucleoprotein complex"/>
    <property type="evidence" value="ECO:0007669"/>
    <property type="project" value="UniProtKB-KW"/>
</dbReference>
<protein>
    <recommendedName>
        <fullName evidence="4 5">Large ribosomal subunit protein uL24</fullName>
    </recommendedName>
</protein>
<name>A0AAC9T287_UREPR</name>
<evidence type="ECO:0000256" key="2">
    <source>
        <dbReference type="ARBA" id="ARBA00022980"/>
    </source>
</evidence>
<comment type="similarity">
    <text evidence="1 5 6">Belongs to the universal ribosomal protein uL24 family.</text>
</comment>
<dbReference type="InterPro" id="IPR008991">
    <property type="entry name" value="Translation_prot_SH3-like_sf"/>
</dbReference>
<organism evidence="8 9">
    <name type="scientific">Ureaplasma parvum</name>
    <name type="common">Ureaplasma urealyticum biotype 1</name>
    <dbReference type="NCBI Taxonomy" id="134821"/>
    <lineage>
        <taxon>Bacteria</taxon>
        <taxon>Bacillati</taxon>
        <taxon>Mycoplasmatota</taxon>
        <taxon>Mycoplasmoidales</taxon>
        <taxon>Mycoplasmoidaceae</taxon>
        <taxon>Ureaplasma</taxon>
    </lineage>
</organism>
<dbReference type="RefSeq" id="WP_006688875.1">
    <property type="nucleotide sequence ID" value="NZ_CAMQQM010000003.1"/>
</dbReference>
<keyword evidence="5" id="KW-0699">rRNA-binding</keyword>
<dbReference type="HAMAP" id="MF_01326_B">
    <property type="entry name" value="Ribosomal_uL24_B"/>
    <property type="match status" value="1"/>
</dbReference>
<dbReference type="OMA" id="HISNLML"/>
<keyword evidence="3 5" id="KW-0687">Ribonucleoprotein</keyword>
<dbReference type="EMBL" id="CP021991">
    <property type="protein sequence ID" value="ASD29924.1"/>
    <property type="molecule type" value="Genomic_DNA"/>
</dbReference>
<dbReference type="Pfam" id="PF17136">
    <property type="entry name" value="ribosomal_L24"/>
    <property type="match status" value="1"/>
</dbReference>
<reference evidence="8 9" key="1">
    <citation type="submission" date="2017-06" db="EMBL/GenBank/DDBJ databases">
        <title>Genome Sequencing and Comparative Genomics Analysis of Five Ureaplasma Urealyticums with Different Drug Resistance.</title>
        <authorList>
            <person name="Ma L."/>
            <person name="Jia T."/>
        </authorList>
    </citation>
    <scope>NUCLEOTIDE SEQUENCE [LARGE SCALE GENOMIC DNA]</scope>
    <source>
        <strain evidence="9">hebnu uu3</strain>
    </source>
</reference>
<dbReference type="Pfam" id="PF00467">
    <property type="entry name" value="KOW"/>
    <property type="match status" value="1"/>
</dbReference>
<comment type="function">
    <text evidence="5">One of two assembly initiator proteins, it binds directly to the 5'-end of the 23S rRNA, where it nucleates assembly of the 50S subunit.</text>
</comment>
<dbReference type="InterPro" id="IPR057264">
    <property type="entry name" value="Ribosomal_uL24_C"/>
</dbReference>
<sequence length="110" mass="12267">MNRIKKGDTVVVISGKNKNKSGVVIQVNPKEQTALVEGVNKIKRHQKKDQTHEQSGIIEKEAPIRLCKLALVDPKGKDKGKATKVKYLLKDNKKVRVARKSGSELDVNKK</sequence>
<keyword evidence="2 5" id="KW-0689">Ribosomal protein</keyword>
<dbReference type="AlphaFoldDB" id="A0AAC9T287"/>
<dbReference type="Proteomes" id="UP000197054">
    <property type="component" value="Chromosome"/>
</dbReference>
<dbReference type="SMR" id="A0AAC9T287"/>
<dbReference type="CDD" id="cd06089">
    <property type="entry name" value="KOW_RPL26"/>
    <property type="match status" value="1"/>
</dbReference>
<dbReference type="GO" id="GO:0019843">
    <property type="term" value="F:rRNA binding"/>
    <property type="evidence" value="ECO:0007669"/>
    <property type="project" value="UniProtKB-UniRule"/>
</dbReference>
<dbReference type="GO" id="GO:0006412">
    <property type="term" value="P:translation"/>
    <property type="evidence" value="ECO:0007669"/>
    <property type="project" value="UniProtKB-UniRule"/>
</dbReference>
<dbReference type="PROSITE" id="PS01108">
    <property type="entry name" value="RIBOSOMAL_L24"/>
    <property type="match status" value="1"/>
</dbReference>
<comment type="function">
    <text evidence="5">One of the proteins that surrounds the polypeptide exit tunnel on the outside of the subunit.</text>
</comment>
<dbReference type="GO" id="GO:0005840">
    <property type="term" value="C:ribosome"/>
    <property type="evidence" value="ECO:0007669"/>
    <property type="project" value="UniProtKB-KW"/>
</dbReference>
<evidence type="ECO:0000256" key="4">
    <source>
        <dbReference type="ARBA" id="ARBA00035206"/>
    </source>
</evidence>
<dbReference type="NCBIfam" id="TIGR01079">
    <property type="entry name" value="rplX_bact"/>
    <property type="match status" value="1"/>
</dbReference>
<evidence type="ECO:0000313" key="9">
    <source>
        <dbReference type="Proteomes" id="UP000197054"/>
    </source>
</evidence>
<dbReference type="GeneID" id="29672578"/>
<evidence type="ECO:0000313" key="8">
    <source>
        <dbReference type="EMBL" id="ASD29924.1"/>
    </source>
</evidence>